<name>A0A1M6M9E0_9RHOB</name>
<evidence type="ECO:0000313" key="7">
    <source>
        <dbReference type="Proteomes" id="UP000183982"/>
    </source>
</evidence>
<dbReference type="SUPFAM" id="SSF53335">
    <property type="entry name" value="S-adenosyl-L-methionine-dependent methyltransferases"/>
    <property type="match status" value="1"/>
</dbReference>
<sequence length="258" mass="28137">MSHPETEYSDEFAGGLELLWGQGFLSPGGKEEVLSIVEGIDLTGKNILDIGSGLGGPAICLANAFQVGHITGVDIEPLNVQRATAYACDAAVAEKVTFQAVDGGDLPFENEAFDIVFSKDAVTEAPNKTDIFEECFRVLRPDGWLVMSDWFRSSDPYTPEMNDWLETLGVTLEMATIHETTELLSGIGFSQAKIADKTEWYQKHAVRELESMAGKGKDRFEALLGAEGAAEWLTAQNLQVVVATQGQLRPGHIRAEKR</sequence>
<dbReference type="PANTHER" id="PTHR44307">
    <property type="entry name" value="PHOSPHOETHANOLAMINE METHYLTRANSFERASE"/>
    <property type="match status" value="1"/>
</dbReference>
<evidence type="ECO:0000313" key="6">
    <source>
        <dbReference type="EMBL" id="SHJ80088.1"/>
    </source>
</evidence>
<evidence type="ECO:0000256" key="3">
    <source>
        <dbReference type="ARBA" id="ARBA00022679"/>
    </source>
</evidence>
<dbReference type="AlphaFoldDB" id="A0A1M6M9E0"/>
<evidence type="ECO:0000256" key="4">
    <source>
        <dbReference type="ARBA" id="ARBA00025707"/>
    </source>
</evidence>
<dbReference type="Proteomes" id="UP000183982">
    <property type="component" value="Unassembled WGS sequence"/>
</dbReference>
<dbReference type="CDD" id="cd02440">
    <property type="entry name" value="AdoMet_MTases"/>
    <property type="match status" value="1"/>
</dbReference>
<dbReference type="STRING" id="1470563.SAMN05444000_11372"/>
<keyword evidence="7" id="KW-1185">Reference proteome</keyword>
<feature type="domain" description="Methyltransferase" evidence="5">
    <location>
        <begin position="44"/>
        <end position="190"/>
    </location>
</feature>
<keyword evidence="3 6" id="KW-0808">Transferase</keyword>
<dbReference type="OrthoDB" id="9765084at2"/>
<dbReference type="InterPro" id="IPR025714">
    <property type="entry name" value="Methyltranfer_dom"/>
</dbReference>
<dbReference type="GO" id="GO:0008168">
    <property type="term" value="F:methyltransferase activity"/>
    <property type="evidence" value="ECO:0007669"/>
    <property type="project" value="UniProtKB-KW"/>
</dbReference>
<dbReference type="PANTHER" id="PTHR44307:SF2">
    <property type="entry name" value="PHOSPHOETHANOLAMINE METHYLTRANSFERASE ISOFORM X1"/>
    <property type="match status" value="1"/>
</dbReference>
<dbReference type="EMBL" id="FQZQ01000013">
    <property type="protein sequence ID" value="SHJ80088.1"/>
    <property type="molecule type" value="Genomic_DNA"/>
</dbReference>
<dbReference type="RefSeq" id="WP_073253059.1">
    <property type="nucleotide sequence ID" value="NZ_FQZQ01000013.1"/>
</dbReference>
<evidence type="ECO:0000256" key="2">
    <source>
        <dbReference type="ARBA" id="ARBA00022603"/>
    </source>
</evidence>
<evidence type="ECO:0000256" key="1">
    <source>
        <dbReference type="ARBA" id="ARBA00005189"/>
    </source>
</evidence>
<keyword evidence="2 6" id="KW-0489">Methyltransferase</keyword>
<gene>
    <name evidence="6" type="ORF">SAMN05444000_11372</name>
</gene>
<dbReference type="InterPro" id="IPR029063">
    <property type="entry name" value="SAM-dependent_MTases_sf"/>
</dbReference>
<comment type="pathway">
    <text evidence="1">Lipid metabolism.</text>
</comment>
<evidence type="ECO:0000259" key="5">
    <source>
        <dbReference type="Pfam" id="PF13847"/>
    </source>
</evidence>
<proteinExistence type="predicted"/>
<dbReference type="Pfam" id="PF13847">
    <property type="entry name" value="Methyltransf_31"/>
    <property type="match status" value="1"/>
</dbReference>
<protein>
    <submittedName>
        <fullName evidence="6">Phosphoethanolamine N-methyltransferase</fullName>
    </submittedName>
</protein>
<dbReference type="GO" id="GO:0032259">
    <property type="term" value="P:methylation"/>
    <property type="evidence" value="ECO:0007669"/>
    <property type="project" value="UniProtKB-KW"/>
</dbReference>
<comment type="pathway">
    <text evidence="4">Phospholipid metabolism.</text>
</comment>
<organism evidence="6 7">
    <name type="scientific">Shimia gijangensis</name>
    <dbReference type="NCBI Taxonomy" id="1470563"/>
    <lineage>
        <taxon>Bacteria</taxon>
        <taxon>Pseudomonadati</taxon>
        <taxon>Pseudomonadota</taxon>
        <taxon>Alphaproteobacteria</taxon>
        <taxon>Rhodobacterales</taxon>
        <taxon>Roseobacteraceae</taxon>
    </lineage>
</organism>
<accession>A0A1M6M9E0</accession>
<reference evidence="7" key="1">
    <citation type="submission" date="2016-11" db="EMBL/GenBank/DDBJ databases">
        <authorList>
            <person name="Varghese N."/>
            <person name="Submissions S."/>
        </authorList>
    </citation>
    <scope>NUCLEOTIDE SEQUENCE [LARGE SCALE GENOMIC DNA]</scope>
    <source>
        <strain evidence="7">DSM 100564</strain>
    </source>
</reference>
<dbReference type="Gene3D" id="3.40.50.150">
    <property type="entry name" value="Vaccinia Virus protein VP39"/>
    <property type="match status" value="1"/>
</dbReference>